<keyword evidence="1" id="KW-0812">Transmembrane</keyword>
<protein>
    <submittedName>
        <fullName evidence="3">Uncharacterized protein LOC106748596</fullName>
    </submittedName>
</protein>
<feature type="transmembrane region" description="Helical" evidence="1">
    <location>
        <begin position="35"/>
        <end position="55"/>
    </location>
</feature>
<keyword evidence="2" id="KW-1185">Reference proteome</keyword>
<gene>
    <name evidence="3" type="primary">LOC106748596</name>
</gene>
<dbReference type="Proteomes" id="UP000515204">
    <property type="component" value="Unplaced"/>
</dbReference>
<sequence>MSIQLSWKSNIFIGYRTSRATYRVIYRAAWLRKSLLVIIILFVISYSNACVLAMSENTELILRPKVKFSRFSNQERNDEIIEESCKDNTNPQINGPKIKSIISLKKPVKIIDFMGSADVYEKDLLSKDCEIKSSSCSSDTASVNTQGISLSNDNVKTEIEISRILYNASSSQNKKEKVTQLNKNICTQNNTLKHCRKILQQKDKENKDAVLNKIIPNKNINKIRTRNSQYIQPAVCKKFKLFTNNDDVQKPDTVNSYRTVMTKLQSAPSIMKKTEKQTTRILNAKPSVMPCYRYIETGIIRNKVSPVKKIALRSTTGIKIKTSVEPGVSHKQQNNTKTDDANKKYCTISDLAVGKLAQPEYNSIMCNIHKLKEIKQREIVSDVNYFPHKNLLNEKISTALDFSLDETIFKNLVDLSIDDKQIPAIVRSKDPELRQKDITPKLSDFFVPEHTKDICTLIHVKFRAPKMNENWDIFKISNKILDWRHSLDIVR</sequence>
<evidence type="ECO:0000256" key="1">
    <source>
        <dbReference type="SAM" id="Phobius"/>
    </source>
</evidence>
<reference evidence="3" key="1">
    <citation type="submission" date="2025-08" db="UniProtKB">
        <authorList>
            <consortium name="RefSeq"/>
        </authorList>
    </citation>
    <scope>IDENTIFICATION</scope>
</reference>
<accession>A0A6P3XXW9</accession>
<organism evidence="2 3">
    <name type="scientific">Dinoponera quadriceps</name>
    <name type="common">South American ant</name>
    <dbReference type="NCBI Taxonomy" id="609295"/>
    <lineage>
        <taxon>Eukaryota</taxon>
        <taxon>Metazoa</taxon>
        <taxon>Ecdysozoa</taxon>
        <taxon>Arthropoda</taxon>
        <taxon>Hexapoda</taxon>
        <taxon>Insecta</taxon>
        <taxon>Pterygota</taxon>
        <taxon>Neoptera</taxon>
        <taxon>Endopterygota</taxon>
        <taxon>Hymenoptera</taxon>
        <taxon>Apocrita</taxon>
        <taxon>Aculeata</taxon>
        <taxon>Formicoidea</taxon>
        <taxon>Formicidae</taxon>
        <taxon>Ponerinae</taxon>
        <taxon>Ponerini</taxon>
        <taxon>Dinoponera</taxon>
    </lineage>
</organism>
<dbReference type="RefSeq" id="XP_014482768.1">
    <property type="nucleotide sequence ID" value="XM_014627282.1"/>
</dbReference>
<keyword evidence="1" id="KW-1133">Transmembrane helix</keyword>
<evidence type="ECO:0000313" key="3">
    <source>
        <dbReference type="RefSeq" id="XP_014482768.1"/>
    </source>
</evidence>
<dbReference type="AlphaFoldDB" id="A0A6P3XXW9"/>
<proteinExistence type="predicted"/>
<keyword evidence="1" id="KW-0472">Membrane</keyword>
<dbReference type="KEGG" id="dqu:106748596"/>
<dbReference type="OrthoDB" id="8191506at2759"/>
<name>A0A6P3XXW9_DINQU</name>
<evidence type="ECO:0000313" key="2">
    <source>
        <dbReference type="Proteomes" id="UP000515204"/>
    </source>
</evidence>
<dbReference type="GeneID" id="106748596"/>